<dbReference type="RefSeq" id="WP_380715148.1">
    <property type="nucleotide sequence ID" value="NZ_JBHSGI010000002.1"/>
</dbReference>
<sequence>MTVHLNDHPTALSVRALGPDDVDIWRALRAEGLRLFPGAFLITLEEAEAADPEGDTAGMSQGGRFGVFADGRAVGIGAIRCMPLSRIRHRAELGPFYVAPAAQGTGAAQALLTALLDHARTLGALQAELYVAGDNPRAIAFYERHGFDRCGTIPRAVLMPDGPVDDLFYVRRLDLPA</sequence>
<dbReference type="InterPro" id="IPR000182">
    <property type="entry name" value="GNAT_dom"/>
</dbReference>
<reference evidence="5" key="1">
    <citation type="journal article" date="2019" name="Int. J. Syst. Evol. Microbiol.">
        <title>The Global Catalogue of Microorganisms (GCM) 10K type strain sequencing project: providing services to taxonomists for standard genome sequencing and annotation.</title>
        <authorList>
            <consortium name="The Broad Institute Genomics Platform"/>
            <consortium name="The Broad Institute Genome Sequencing Center for Infectious Disease"/>
            <person name="Wu L."/>
            <person name="Ma J."/>
        </authorList>
    </citation>
    <scope>NUCLEOTIDE SEQUENCE [LARGE SCALE GENOMIC DNA]</scope>
    <source>
        <strain evidence="5">CGMCC 4.7283</strain>
    </source>
</reference>
<protein>
    <submittedName>
        <fullName evidence="4">GNAT family N-acetyltransferase</fullName>
        <ecNumber evidence="4">2.3.-.-</ecNumber>
    </submittedName>
</protein>
<comment type="caution">
    <text evidence="4">The sequence shown here is derived from an EMBL/GenBank/DDBJ whole genome shotgun (WGS) entry which is preliminary data.</text>
</comment>
<dbReference type="Pfam" id="PF00583">
    <property type="entry name" value="Acetyltransf_1"/>
    <property type="match status" value="1"/>
</dbReference>
<dbReference type="Gene3D" id="3.40.630.30">
    <property type="match status" value="1"/>
</dbReference>
<name>A0ABV9KC12_9RHOB</name>
<dbReference type="Proteomes" id="UP001595973">
    <property type="component" value="Unassembled WGS sequence"/>
</dbReference>
<dbReference type="EMBL" id="JBHSGI010000002">
    <property type="protein sequence ID" value="MFC4667176.1"/>
    <property type="molecule type" value="Genomic_DNA"/>
</dbReference>
<dbReference type="PANTHER" id="PTHR43877">
    <property type="entry name" value="AMINOALKYLPHOSPHONATE N-ACETYLTRANSFERASE-RELATED-RELATED"/>
    <property type="match status" value="1"/>
</dbReference>
<keyword evidence="1 4" id="KW-0808">Transferase</keyword>
<keyword evidence="5" id="KW-1185">Reference proteome</keyword>
<dbReference type="EC" id="2.3.-.-" evidence="4"/>
<dbReference type="GO" id="GO:0016746">
    <property type="term" value="F:acyltransferase activity"/>
    <property type="evidence" value="ECO:0007669"/>
    <property type="project" value="UniProtKB-KW"/>
</dbReference>
<dbReference type="PROSITE" id="PS51186">
    <property type="entry name" value="GNAT"/>
    <property type="match status" value="1"/>
</dbReference>
<gene>
    <name evidence="4" type="ORF">ACFO5X_01310</name>
</gene>
<accession>A0ABV9KC12</accession>
<evidence type="ECO:0000256" key="2">
    <source>
        <dbReference type="ARBA" id="ARBA00023315"/>
    </source>
</evidence>
<evidence type="ECO:0000256" key="1">
    <source>
        <dbReference type="ARBA" id="ARBA00022679"/>
    </source>
</evidence>
<organism evidence="4 5">
    <name type="scientific">Seohaeicola nanhaiensis</name>
    <dbReference type="NCBI Taxonomy" id="1387282"/>
    <lineage>
        <taxon>Bacteria</taxon>
        <taxon>Pseudomonadati</taxon>
        <taxon>Pseudomonadota</taxon>
        <taxon>Alphaproteobacteria</taxon>
        <taxon>Rhodobacterales</taxon>
        <taxon>Roseobacteraceae</taxon>
        <taxon>Seohaeicola</taxon>
    </lineage>
</organism>
<keyword evidence="2 4" id="KW-0012">Acyltransferase</keyword>
<dbReference type="SUPFAM" id="SSF55729">
    <property type="entry name" value="Acyl-CoA N-acyltransferases (Nat)"/>
    <property type="match status" value="1"/>
</dbReference>
<evidence type="ECO:0000259" key="3">
    <source>
        <dbReference type="PROSITE" id="PS51186"/>
    </source>
</evidence>
<evidence type="ECO:0000313" key="4">
    <source>
        <dbReference type="EMBL" id="MFC4667176.1"/>
    </source>
</evidence>
<proteinExistence type="predicted"/>
<dbReference type="InterPro" id="IPR050832">
    <property type="entry name" value="Bact_Acetyltransf"/>
</dbReference>
<dbReference type="InterPro" id="IPR016181">
    <property type="entry name" value="Acyl_CoA_acyltransferase"/>
</dbReference>
<evidence type="ECO:0000313" key="5">
    <source>
        <dbReference type="Proteomes" id="UP001595973"/>
    </source>
</evidence>
<feature type="domain" description="N-acetyltransferase" evidence="3">
    <location>
        <begin position="12"/>
        <end position="174"/>
    </location>
</feature>